<gene>
    <name evidence="1" type="ORF">LCGC14_3167380</name>
</gene>
<comment type="caution">
    <text evidence="1">The sequence shown here is derived from an EMBL/GenBank/DDBJ whole genome shotgun (WGS) entry which is preliminary data.</text>
</comment>
<protein>
    <recommendedName>
        <fullName evidence="2">DUF2971 domain-containing protein</fullName>
    </recommendedName>
</protein>
<reference evidence="1" key="1">
    <citation type="journal article" date="2015" name="Nature">
        <title>Complex archaea that bridge the gap between prokaryotes and eukaryotes.</title>
        <authorList>
            <person name="Spang A."/>
            <person name="Saw J.H."/>
            <person name="Jorgensen S.L."/>
            <person name="Zaremba-Niedzwiedzka K."/>
            <person name="Martijn J."/>
            <person name="Lind A.E."/>
            <person name="van Eijk R."/>
            <person name="Schleper C."/>
            <person name="Guy L."/>
            <person name="Ettema T.J."/>
        </authorList>
    </citation>
    <scope>NUCLEOTIDE SEQUENCE</scope>
</reference>
<sequence>IIWRYMNFDKFKSLVAEKILYFCSIDTLKSEEDPYEGSYYASEFLNDIDSSEAKRVVGLMNQCGPPMTVNCWHLSDDESMAMWKLYAKDNKGIAIQSTVGHLKKALCSNDEEILIGEIKYTDDPIDNPANYTLDKFSCITTKRRCYNFEKELRAFVWDADNKRRTQDGSLRLPVEVDVLIDRVLLAPTSLDEMCPKVKKLLADYRVDIPIAVSSLLTNPKY</sequence>
<dbReference type="AlphaFoldDB" id="A0A0F8VIM2"/>
<feature type="non-terminal residue" evidence="1">
    <location>
        <position position="1"/>
    </location>
</feature>
<organism evidence="1">
    <name type="scientific">marine sediment metagenome</name>
    <dbReference type="NCBI Taxonomy" id="412755"/>
    <lineage>
        <taxon>unclassified sequences</taxon>
        <taxon>metagenomes</taxon>
        <taxon>ecological metagenomes</taxon>
    </lineage>
</organism>
<evidence type="ECO:0000313" key="1">
    <source>
        <dbReference type="EMBL" id="KKK44227.1"/>
    </source>
</evidence>
<evidence type="ECO:0008006" key="2">
    <source>
        <dbReference type="Google" id="ProtNLM"/>
    </source>
</evidence>
<dbReference type="EMBL" id="LAZR01070194">
    <property type="protein sequence ID" value="KKK44227.1"/>
    <property type="molecule type" value="Genomic_DNA"/>
</dbReference>
<proteinExistence type="predicted"/>
<accession>A0A0F8VIM2</accession>
<name>A0A0F8VIM2_9ZZZZ</name>